<reference evidence="3" key="1">
    <citation type="submission" date="2021-02" db="EMBL/GenBank/DDBJ databases">
        <authorList>
            <person name="Dougan E. K."/>
            <person name="Rhodes N."/>
            <person name="Thang M."/>
            <person name="Chan C."/>
        </authorList>
    </citation>
    <scope>NUCLEOTIDE SEQUENCE</scope>
</reference>
<name>A0A813L7M2_POLGL</name>
<keyword evidence="2" id="KW-0472">Membrane</keyword>
<dbReference type="GO" id="GO:0016020">
    <property type="term" value="C:membrane"/>
    <property type="evidence" value="ECO:0007669"/>
    <property type="project" value="TreeGrafter"/>
</dbReference>
<feature type="transmembrane region" description="Helical" evidence="2">
    <location>
        <begin position="41"/>
        <end position="66"/>
    </location>
</feature>
<dbReference type="InterPro" id="IPR051171">
    <property type="entry name" value="CaCA"/>
</dbReference>
<sequence length="93" mass="10546">MTNITRKAPICEPKVCEVGGSGLILPMFGQAEQEWPKPFRAILYLVGLMWFFMGVAIVSDVFMNAIERVTSKKKRVFSSTLQTFITVKVWNDT</sequence>
<keyword evidence="1" id="KW-0406">Ion transport</keyword>
<feature type="non-terminal residue" evidence="3">
    <location>
        <position position="93"/>
    </location>
</feature>
<evidence type="ECO:0000313" key="4">
    <source>
        <dbReference type="Proteomes" id="UP000626109"/>
    </source>
</evidence>
<protein>
    <submittedName>
        <fullName evidence="3">Uncharacterized protein</fullName>
    </submittedName>
</protein>
<dbReference type="GO" id="GO:0005432">
    <property type="term" value="F:calcium:sodium antiporter activity"/>
    <property type="evidence" value="ECO:0007669"/>
    <property type="project" value="TreeGrafter"/>
</dbReference>
<gene>
    <name evidence="3" type="ORF">PGLA2088_LOCUS42435</name>
</gene>
<keyword evidence="2" id="KW-1133">Transmembrane helix</keyword>
<comment type="caution">
    <text evidence="3">The sequence shown here is derived from an EMBL/GenBank/DDBJ whole genome shotgun (WGS) entry which is preliminary data.</text>
</comment>
<evidence type="ECO:0000256" key="1">
    <source>
        <dbReference type="ARBA" id="ARBA00023065"/>
    </source>
</evidence>
<evidence type="ECO:0000256" key="2">
    <source>
        <dbReference type="SAM" id="Phobius"/>
    </source>
</evidence>
<dbReference type="PANTHER" id="PTHR11878">
    <property type="entry name" value="SODIUM/CALCIUM EXCHANGER"/>
    <property type="match status" value="1"/>
</dbReference>
<dbReference type="GO" id="GO:0098703">
    <property type="term" value="P:calcium ion import across plasma membrane"/>
    <property type="evidence" value="ECO:0007669"/>
    <property type="project" value="TreeGrafter"/>
</dbReference>
<dbReference type="EMBL" id="CAJNNW010034314">
    <property type="protein sequence ID" value="CAE8722299.1"/>
    <property type="molecule type" value="Genomic_DNA"/>
</dbReference>
<dbReference type="Proteomes" id="UP000626109">
    <property type="component" value="Unassembled WGS sequence"/>
</dbReference>
<keyword evidence="1" id="KW-0813">Transport</keyword>
<proteinExistence type="predicted"/>
<evidence type="ECO:0000313" key="3">
    <source>
        <dbReference type="EMBL" id="CAE8722299.1"/>
    </source>
</evidence>
<accession>A0A813L7M2</accession>
<organism evidence="3 4">
    <name type="scientific">Polarella glacialis</name>
    <name type="common">Dinoflagellate</name>
    <dbReference type="NCBI Taxonomy" id="89957"/>
    <lineage>
        <taxon>Eukaryota</taxon>
        <taxon>Sar</taxon>
        <taxon>Alveolata</taxon>
        <taxon>Dinophyceae</taxon>
        <taxon>Suessiales</taxon>
        <taxon>Suessiaceae</taxon>
        <taxon>Polarella</taxon>
    </lineage>
</organism>
<keyword evidence="2" id="KW-0812">Transmembrane</keyword>
<dbReference type="PANTHER" id="PTHR11878:SF65">
    <property type="entry name" value="NA_CA-EXCHANGE PROTEIN, ISOFORM G"/>
    <property type="match status" value="1"/>
</dbReference>
<dbReference type="AlphaFoldDB" id="A0A813L7M2"/>